<keyword evidence="1" id="KW-0472">Membrane</keyword>
<accession>A0A9Q0PGW8</accession>
<evidence type="ECO:0000313" key="3">
    <source>
        <dbReference type="Proteomes" id="UP001151752"/>
    </source>
</evidence>
<keyword evidence="3" id="KW-1185">Reference proteome</keyword>
<reference evidence="2" key="1">
    <citation type="submission" date="2022-11" db="EMBL/GenBank/DDBJ databases">
        <authorList>
            <person name="Hyden B.L."/>
            <person name="Feng K."/>
            <person name="Yates T."/>
            <person name="Jawdy S."/>
            <person name="Smart L.B."/>
            <person name="Muchero W."/>
        </authorList>
    </citation>
    <scope>NUCLEOTIDE SEQUENCE</scope>
    <source>
        <tissue evidence="2">Shoot tip</tissue>
    </source>
</reference>
<dbReference type="AlphaFoldDB" id="A0A9Q0PGW8"/>
<dbReference type="Proteomes" id="UP001151752">
    <property type="component" value="Chromosome 15W"/>
</dbReference>
<name>A0A9Q0PGW8_9ROSI</name>
<evidence type="ECO:0000313" key="2">
    <source>
        <dbReference type="EMBL" id="KAJ6687957.1"/>
    </source>
</evidence>
<reference evidence="2" key="2">
    <citation type="journal article" date="2023" name="Int. J. Mol. Sci.">
        <title>De Novo Assembly and Annotation of 11 Diverse Shrub Willow (Salix) Genomes Reveals Novel Gene Organization in Sex-Linked Regions.</title>
        <authorList>
            <person name="Hyden B."/>
            <person name="Feng K."/>
            <person name="Yates T.B."/>
            <person name="Jawdy S."/>
            <person name="Cereghino C."/>
            <person name="Smart L.B."/>
            <person name="Muchero W."/>
        </authorList>
    </citation>
    <scope>NUCLEOTIDE SEQUENCE</scope>
    <source>
        <tissue evidence="2">Shoot tip</tissue>
    </source>
</reference>
<proteinExistence type="predicted"/>
<protein>
    <submittedName>
        <fullName evidence="2">TWO-COMPONENT RESPONSE REGULATOR</fullName>
    </submittedName>
</protein>
<dbReference type="EMBL" id="JAPFFM010000019">
    <property type="protein sequence ID" value="KAJ6687957.1"/>
    <property type="molecule type" value="Genomic_DNA"/>
</dbReference>
<organism evidence="2 3">
    <name type="scientific">Salix koriyanagi</name>
    <dbReference type="NCBI Taxonomy" id="2511006"/>
    <lineage>
        <taxon>Eukaryota</taxon>
        <taxon>Viridiplantae</taxon>
        <taxon>Streptophyta</taxon>
        <taxon>Embryophyta</taxon>
        <taxon>Tracheophyta</taxon>
        <taxon>Spermatophyta</taxon>
        <taxon>Magnoliopsida</taxon>
        <taxon>eudicotyledons</taxon>
        <taxon>Gunneridae</taxon>
        <taxon>Pentapetalae</taxon>
        <taxon>rosids</taxon>
        <taxon>fabids</taxon>
        <taxon>Malpighiales</taxon>
        <taxon>Salicaceae</taxon>
        <taxon>Saliceae</taxon>
        <taxon>Salix</taxon>
    </lineage>
</organism>
<keyword evidence="1" id="KW-1133">Transmembrane helix</keyword>
<comment type="caution">
    <text evidence="2">The sequence shown here is derived from an EMBL/GenBank/DDBJ whole genome shotgun (WGS) entry which is preliminary data.</text>
</comment>
<keyword evidence="1" id="KW-0812">Transmembrane</keyword>
<feature type="transmembrane region" description="Helical" evidence="1">
    <location>
        <begin position="6"/>
        <end position="30"/>
    </location>
</feature>
<gene>
    <name evidence="2" type="ORF">OIU74_016624</name>
</gene>
<sequence length="237" mass="26570">MSFDMIINAMFMYVVTCSVTLLANWIYVLLGLVEKDILNYDFDLVASDHSDANTNSTTLFSDDTDDWSRRSTNPEMGMSIHWEDESVVAFSDAAEPSLSNPQKYRPDVPGISDHRIGHLSSGAKKSELKICESSAFFTYIKSGTVKNNSQGVALIEDNTNQNLKMEEKLQVRGQQLVNDTHLQENGKTLDYYSQGDDFRSSTSVPDSLSLWKDLAPLLCQVNFPKEISRKMGSICIK</sequence>
<evidence type="ECO:0000256" key="1">
    <source>
        <dbReference type="SAM" id="Phobius"/>
    </source>
</evidence>